<dbReference type="Gene3D" id="3.10.330.10">
    <property type="match status" value="1"/>
</dbReference>
<accession>A0A834ZS23</accession>
<gene>
    <name evidence="4" type="ORF">HHK36_000718</name>
</gene>
<dbReference type="InterPro" id="IPR029067">
    <property type="entry name" value="CDC48_domain_2-like_sf"/>
</dbReference>
<dbReference type="GO" id="GO:0007031">
    <property type="term" value="P:peroxisome organization"/>
    <property type="evidence" value="ECO:0007669"/>
    <property type="project" value="InterPro"/>
</dbReference>
<name>A0A834ZS23_TETSI</name>
<proteinExistence type="predicted"/>
<evidence type="ECO:0000259" key="3">
    <source>
        <dbReference type="Pfam" id="PF09262"/>
    </source>
</evidence>
<protein>
    <recommendedName>
        <fullName evidence="3">Peroxisomal ATPase PEX1 N-terminal C-lobe domain-containing protein</fullName>
    </recommendedName>
</protein>
<dbReference type="InterPro" id="IPR015342">
    <property type="entry name" value="PEX1-N_C-lobe"/>
</dbReference>
<dbReference type="EMBL" id="JABCRI010000001">
    <property type="protein sequence ID" value="KAF8412749.1"/>
    <property type="molecule type" value="Genomic_DNA"/>
</dbReference>
<reference evidence="4 5" key="1">
    <citation type="submission" date="2020-04" db="EMBL/GenBank/DDBJ databases">
        <title>Plant Genome Project.</title>
        <authorList>
            <person name="Zhang R.-G."/>
        </authorList>
    </citation>
    <scope>NUCLEOTIDE SEQUENCE [LARGE SCALE GENOMIC DNA]</scope>
    <source>
        <strain evidence="4">YNK0</strain>
        <tissue evidence="4">Leaf</tissue>
    </source>
</reference>
<organism evidence="4 5">
    <name type="scientific">Tetracentron sinense</name>
    <name type="common">Spur-leaf</name>
    <dbReference type="NCBI Taxonomy" id="13715"/>
    <lineage>
        <taxon>Eukaryota</taxon>
        <taxon>Viridiplantae</taxon>
        <taxon>Streptophyta</taxon>
        <taxon>Embryophyta</taxon>
        <taxon>Tracheophyta</taxon>
        <taxon>Spermatophyta</taxon>
        <taxon>Magnoliopsida</taxon>
        <taxon>Trochodendrales</taxon>
        <taxon>Trochodendraceae</taxon>
        <taxon>Tetracentron</taxon>
    </lineage>
</organism>
<dbReference type="AlphaFoldDB" id="A0A834ZS23"/>
<evidence type="ECO:0000256" key="1">
    <source>
        <dbReference type="ARBA" id="ARBA00022741"/>
    </source>
</evidence>
<evidence type="ECO:0000256" key="2">
    <source>
        <dbReference type="ARBA" id="ARBA00022840"/>
    </source>
</evidence>
<dbReference type="InterPro" id="IPR009010">
    <property type="entry name" value="Asp_de-COase-like_dom_sf"/>
</dbReference>
<dbReference type="SUPFAM" id="SSF50692">
    <property type="entry name" value="ADC-like"/>
    <property type="match status" value="1"/>
</dbReference>
<dbReference type="FunFam" id="3.10.330.10:FF:000006">
    <property type="entry name" value="Peroxisome biogenesis factor 1"/>
    <property type="match status" value="1"/>
</dbReference>
<comment type="caution">
    <text evidence="4">The sequence shown here is derived from an EMBL/GenBank/DDBJ whole genome shotgun (WGS) entry which is preliminary data.</text>
</comment>
<keyword evidence="2" id="KW-0067">ATP-binding</keyword>
<dbReference type="SUPFAM" id="SSF54585">
    <property type="entry name" value="Cdc48 domain 2-like"/>
    <property type="match status" value="1"/>
</dbReference>
<evidence type="ECO:0000313" key="4">
    <source>
        <dbReference type="EMBL" id="KAF8412749.1"/>
    </source>
</evidence>
<dbReference type="OrthoDB" id="2187at2759"/>
<dbReference type="Pfam" id="PF09262">
    <property type="entry name" value="PEX-1N"/>
    <property type="match status" value="1"/>
</dbReference>
<dbReference type="GO" id="GO:0005777">
    <property type="term" value="C:peroxisome"/>
    <property type="evidence" value="ECO:0007669"/>
    <property type="project" value="InterPro"/>
</dbReference>
<dbReference type="Proteomes" id="UP000655225">
    <property type="component" value="Unassembled WGS sequence"/>
</dbReference>
<evidence type="ECO:0000313" key="5">
    <source>
        <dbReference type="Proteomes" id="UP000655225"/>
    </source>
</evidence>
<feature type="domain" description="Peroxisomal ATPase PEX1 N-terminal C-lobe" evidence="3">
    <location>
        <begin position="96"/>
        <end position="169"/>
    </location>
</feature>
<dbReference type="OMA" id="WSIHEEV"/>
<keyword evidence="5" id="KW-1185">Reference proteome</keyword>
<sequence>MEFEVRVVGGIESCFISLPLSLIQTLQSTCSGILPPVLALELRSRDDDLWHVAWSGSASMSSAIEVAQQLAECISLPDHMTVQVRAVANLPKATLVTIEPNSEDDWEVMELNSEHAEAAILKQVAIVHEGMRFPLWLHGRTVVVFLVVSTFPKKLVVQLVPGTEVAVAPKRRKKNVGSYKDSNLEASNKEQSMTKALLRVQDPDKKLVHRSEVKGVELGVVLTSVVFIHPETAKNALFDNLEPIVIFPRLLLNENMKKHKNDTLRKKNSSTAKERNGIVLTDKEASGHAIVRLLLSDSVSKGHVMLPQSLRLYLGVGQHSWVQVKRCNISPKKDIPLLKISPCQFKLIGKNKDSKENGSGVLDSLKNRKTKNVLLRTNLVADADILDWSIHEEVAASLSCVPPISEEEEAPSQSRTRKAIQSLLHAWFLGQLGAVASNTGVDMSSLVLGNETLLHFEVKRHKFRNHAKEQVSCGASLENRNRAGEPPVELLYLLNTSEESLHSGQDGTYELAFKEENKSNSNLGGLELSFGKLDLGDPVSFESAEERTLDKSFSSTISSLSWMETAASDVIKRRADNAVISIFWKVVHNL</sequence>
<keyword evidence="1" id="KW-0547">Nucleotide-binding</keyword>
<dbReference type="GO" id="GO:0005524">
    <property type="term" value="F:ATP binding"/>
    <property type="evidence" value="ECO:0007669"/>
    <property type="project" value="UniProtKB-KW"/>
</dbReference>